<feature type="domain" description="PAS" evidence="4">
    <location>
        <begin position="140"/>
        <end position="193"/>
    </location>
</feature>
<dbReference type="PROSITE" id="PS50883">
    <property type="entry name" value="EAL"/>
    <property type="match status" value="1"/>
</dbReference>
<dbReference type="CDD" id="cd00156">
    <property type="entry name" value="REC"/>
    <property type="match status" value="1"/>
</dbReference>
<dbReference type="InterPro" id="IPR052155">
    <property type="entry name" value="Biofilm_reg_signaling"/>
</dbReference>
<feature type="domain" description="PAC" evidence="5">
    <location>
        <begin position="461"/>
        <end position="513"/>
    </location>
</feature>
<dbReference type="SMART" id="SM00267">
    <property type="entry name" value="GGDEF"/>
    <property type="match status" value="1"/>
</dbReference>
<dbReference type="EMBL" id="AONQ01000010">
    <property type="protein sequence ID" value="EME71040.1"/>
    <property type="molecule type" value="Genomic_DNA"/>
</dbReference>
<dbReference type="InterPro" id="IPR000700">
    <property type="entry name" value="PAS-assoc_C"/>
</dbReference>
<dbReference type="GO" id="GO:0071732">
    <property type="term" value="P:cellular response to nitric oxide"/>
    <property type="evidence" value="ECO:0007669"/>
    <property type="project" value="UniProtKB-ARBA"/>
</dbReference>
<dbReference type="SUPFAM" id="SSF55073">
    <property type="entry name" value="Nucleotide cyclase"/>
    <property type="match status" value="1"/>
</dbReference>
<name>M2Z9H0_9PROT</name>
<dbReference type="FunFam" id="3.30.70.270:FF:000001">
    <property type="entry name" value="Diguanylate cyclase domain protein"/>
    <property type="match status" value="1"/>
</dbReference>
<dbReference type="GO" id="GO:0071111">
    <property type="term" value="F:cyclic-guanylate-specific phosphodiesterase activity"/>
    <property type="evidence" value="ECO:0007669"/>
    <property type="project" value="UniProtKB-EC"/>
</dbReference>
<dbReference type="CDD" id="cd00130">
    <property type="entry name" value="PAS"/>
    <property type="match status" value="3"/>
</dbReference>
<dbReference type="Proteomes" id="UP000011744">
    <property type="component" value="Unassembled WGS sequence"/>
</dbReference>
<evidence type="ECO:0000313" key="8">
    <source>
        <dbReference type="EMBL" id="EME71040.1"/>
    </source>
</evidence>
<dbReference type="SUPFAM" id="SSF141868">
    <property type="entry name" value="EAL domain-like"/>
    <property type="match status" value="1"/>
</dbReference>
<sequence>MDEPLNLLSIEDNPADFALIERYLARHGLLTRCERIDRLDGLEKALSTGHWDAVLSDFNLPGMRFSEVFAKVRAKSPDLPVILVSGTLGEERAVELLKQGVIDFVLKDNLTRLVPAIRRALAEVAEIRARREAENTLREREAHFRSITESAQDAIITCDSDGIIQNWNPAAHRMFGHERAEAIGQPVTLIIPDRHVEAHNRGFKNYWDHRCPKIIGTTVEIVGRRKDGDEFPLSLSLSSWTLGPNEFFTAIIRDISEHKHHQAMMAAVMAEKDAILENALVGIVLIRHRTIITCNRRFEEIFGYEPGEPLGQSTRILYATDELFEDIGRKAYDVIGRGLNFEQELQLRRCSGEIFWGVLTGRAIDPKQPQEGSIWIYSDISERKQAETNQRLAAASFESADGMVISDAQCVILRVNQAFTKITGYPVEEAVGQKTNLLKSGRHDAAFYSTMWETINREGMWKGEIWNRRKDGVIYPESLTLTQVKEASGEVTHYIGIFRDISKRKAIEEQVNELAYFDPLTHLPNRRLLSDRLKQALAASSRTKRDGALLFVDLDDFKRVNDAHGHSNGDLLLQEVAKRLYANFRCSDTVARIGGDEFVVLLADLSEDSEEAASQAKAVGEKILVTLGAPYQIAGSLFFSTASIGITLFGSQRDNIDELMKQADIAMYQSKAAGRNTLRFFAPELQARIKARATLEADLREGIKEDQILLYFQPQVDGQGLLTGAEALARWHHPQRGLVSPGDFIPLAEETGLILSLGRRVLEFGCAQIAAWAGRSEMAHLTLAVNVSAKQFHQVDFVEQVLAVVRGTGADPRKLKLELTESMLVENVDEIIAKMGRLKDLGFSFSLDDFGTGYSSLSYLKLLPLSQLKIDQSFVRDILTDPNDAAIAKTIVALADSLGLNVIAEGVETVGQRDFLANSGCHAYQGYFFSHPLPLVGFEDFARRSKGIC</sequence>
<dbReference type="RefSeq" id="WP_008615260.1">
    <property type="nucleotide sequence ID" value="NZ_AONQ01000010.1"/>
</dbReference>
<reference evidence="8 9" key="1">
    <citation type="journal article" date="2014" name="Genome Announc.">
        <title>Draft Genome Sequence of Magnetospirillum sp. Strain SO-1, a Freshwater Magnetotactic Bacterium Isolated from the Ol'khovka River, Russia.</title>
        <authorList>
            <person name="Grouzdev D.S."/>
            <person name="Dziuba M.V."/>
            <person name="Sukhacheva M.S."/>
            <person name="Mardanov A.V."/>
            <person name="Beletskiy A.V."/>
            <person name="Kuznetsov B.B."/>
            <person name="Skryabin K.G."/>
        </authorList>
    </citation>
    <scope>NUCLEOTIDE SEQUENCE [LARGE SCALE GENOMIC DNA]</scope>
    <source>
        <strain evidence="8 9">SO-1</strain>
    </source>
</reference>
<dbReference type="FunFam" id="3.20.20.450:FF:000001">
    <property type="entry name" value="Cyclic di-GMP phosphodiesterase yahA"/>
    <property type="match status" value="1"/>
</dbReference>
<dbReference type="Gene3D" id="3.30.450.20">
    <property type="entry name" value="PAS domain"/>
    <property type="match status" value="3"/>
</dbReference>
<dbReference type="PROSITE" id="PS50113">
    <property type="entry name" value="PAC"/>
    <property type="match status" value="1"/>
</dbReference>
<dbReference type="InterPro" id="IPR000014">
    <property type="entry name" value="PAS"/>
</dbReference>
<dbReference type="NCBIfam" id="TIGR00254">
    <property type="entry name" value="GGDEF"/>
    <property type="match status" value="1"/>
</dbReference>
<evidence type="ECO:0000256" key="2">
    <source>
        <dbReference type="PROSITE-ProRule" id="PRU00169"/>
    </source>
</evidence>
<dbReference type="SUPFAM" id="SSF55785">
    <property type="entry name" value="PYP-like sensor domain (PAS domain)"/>
    <property type="match status" value="3"/>
</dbReference>
<feature type="domain" description="GGDEF" evidence="7">
    <location>
        <begin position="545"/>
        <end position="683"/>
    </location>
</feature>
<dbReference type="Pfam" id="PF00990">
    <property type="entry name" value="GGDEF"/>
    <property type="match status" value="1"/>
</dbReference>
<keyword evidence="9" id="KW-1185">Reference proteome</keyword>
<dbReference type="SMART" id="SM00052">
    <property type="entry name" value="EAL"/>
    <property type="match status" value="1"/>
</dbReference>
<dbReference type="PROSITE" id="PS50112">
    <property type="entry name" value="PAS"/>
    <property type="match status" value="2"/>
</dbReference>
<dbReference type="OrthoDB" id="7251575at2"/>
<dbReference type="InterPro" id="IPR035919">
    <property type="entry name" value="EAL_sf"/>
</dbReference>
<evidence type="ECO:0000259" key="6">
    <source>
        <dbReference type="PROSITE" id="PS50883"/>
    </source>
</evidence>
<evidence type="ECO:0000259" key="7">
    <source>
        <dbReference type="PROSITE" id="PS50887"/>
    </source>
</evidence>
<keyword evidence="2" id="KW-0597">Phosphoprotein</keyword>
<evidence type="ECO:0000256" key="1">
    <source>
        <dbReference type="ARBA" id="ARBA00051114"/>
    </source>
</evidence>
<evidence type="ECO:0000259" key="3">
    <source>
        <dbReference type="PROSITE" id="PS50110"/>
    </source>
</evidence>
<dbReference type="PANTHER" id="PTHR44757:SF2">
    <property type="entry name" value="BIOFILM ARCHITECTURE MAINTENANCE PROTEIN MBAA"/>
    <property type="match status" value="1"/>
</dbReference>
<dbReference type="SMART" id="SM00091">
    <property type="entry name" value="PAS"/>
    <property type="match status" value="3"/>
</dbReference>
<dbReference type="InterPro" id="IPR029787">
    <property type="entry name" value="Nucleotide_cyclase"/>
</dbReference>
<dbReference type="GO" id="GO:0000160">
    <property type="term" value="P:phosphorelay signal transduction system"/>
    <property type="evidence" value="ECO:0007669"/>
    <property type="project" value="InterPro"/>
</dbReference>
<comment type="catalytic activity">
    <reaction evidence="1">
        <text>3',3'-c-di-GMP + H2O = 5'-phosphoguanylyl(3'-&gt;5')guanosine + H(+)</text>
        <dbReference type="Rhea" id="RHEA:24902"/>
        <dbReference type="ChEBI" id="CHEBI:15377"/>
        <dbReference type="ChEBI" id="CHEBI:15378"/>
        <dbReference type="ChEBI" id="CHEBI:58754"/>
        <dbReference type="ChEBI" id="CHEBI:58805"/>
        <dbReference type="EC" id="3.1.4.52"/>
    </reaction>
    <physiologicalReaction direction="left-to-right" evidence="1">
        <dbReference type="Rhea" id="RHEA:24903"/>
    </physiologicalReaction>
</comment>
<dbReference type="PIRSF" id="PIRSF005925">
    <property type="entry name" value="Dos"/>
    <property type="match status" value="1"/>
</dbReference>
<feature type="modified residue" description="4-aspartylphosphate" evidence="2">
    <location>
        <position position="57"/>
    </location>
</feature>
<dbReference type="InterPro" id="IPR001633">
    <property type="entry name" value="EAL_dom"/>
</dbReference>
<dbReference type="AlphaFoldDB" id="M2Z9H0"/>
<organism evidence="8 9">
    <name type="scientific">Paramagnetospirillum caucaseum</name>
    <dbReference type="NCBI Taxonomy" id="1244869"/>
    <lineage>
        <taxon>Bacteria</taxon>
        <taxon>Pseudomonadati</taxon>
        <taxon>Pseudomonadota</taxon>
        <taxon>Alphaproteobacteria</taxon>
        <taxon>Rhodospirillales</taxon>
        <taxon>Magnetospirillaceae</taxon>
        <taxon>Paramagnetospirillum</taxon>
    </lineage>
</organism>
<dbReference type="CDD" id="cd01949">
    <property type="entry name" value="GGDEF"/>
    <property type="match status" value="1"/>
</dbReference>
<dbReference type="Pfam" id="PF00072">
    <property type="entry name" value="Response_reg"/>
    <property type="match status" value="1"/>
</dbReference>
<feature type="domain" description="Response regulatory" evidence="3">
    <location>
        <begin position="6"/>
        <end position="122"/>
    </location>
</feature>
<dbReference type="InterPro" id="IPR035965">
    <property type="entry name" value="PAS-like_dom_sf"/>
</dbReference>
<dbReference type="InterPro" id="IPR013767">
    <property type="entry name" value="PAS_fold"/>
</dbReference>
<feature type="domain" description="EAL" evidence="6">
    <location>
        <begin position="692"/>
        <end position="946"/>
    </location>
</feature>
<dbReference type="PROSITE" id="PS50110">
    <property type="entry name" value="RESPONSE_REGULATORY"/>
    <property type="match status" value="1"/>
</dbReference>
<dbReference type="Pfam" id="PF13426">
    <property type="entry name" value="PAS_9"/>
    <property type="match status" value="2"/>
</dbReference>
<evidence type="ECO:0000259" key="4">
    <source>
        <dbReference type="PROSITE" id="PS50112"/>
    </source>
</evidence>
<dbReference type="Gene3D" id="3.20.20.450">
    <property type="entry name" value="EAL domain"/>
    <property type="match status" value="1"/>
</dbReference>
<dbReference type="GO" id="GO:0006355">
    <property type="term" value="P:regulation of DNA-templated transcription"/>
    <property type="evidence" value="ECO:0007669"/>
    <property type="project" value="InterPro"/>
</dbReference>
<proteinExistence type="predicted"/>
<dbReference type="InterPro" id="IPR000160">
    <property type="entry name" value="GGDEF_dom"/>
</dbReference>
<comment type="caution">
    <text evidence="8">The sequence shown here is derived from an EMBL/GenBank/DDBJ whole genome shotgun (WGS) entry which is preliminary data.</text>
</comment>
<feature type="domain" description="PAS" evidence="4">
    <location>
        <begin position="388"/>
        <end position="433"/>
    </location>
</feature>
<dbReference type="SUPFAM" id="SSF52172">
    <property type="entry name" value="CheY-like"/>
    <property type="match status" value="1"/>
</dbReference>
<dbReference type="STRING" id="1244869.H261_05624"/>
<dbReference type="PANTHER" id="PTHR44757">
    <property type="entry name" value="DIGUANYLATE CYCLASE DGCP"/>
    <property type="match status" value="1"/>
</dbReference>
<dbReference type="eggNOG" id="COG5001">
    <property type="taxonomic scope" value="Bacteria"/>
</dbReference>
<dbReference type="CDD" id="cd01948">
    <property type="entry name" value="EAL"/>
    <property type="match status" value="1"/>
</dbReference>
<protein>
    <submittedName>
        <fullName evidence="8">PAS/PAC sensor-containing diguanylate cyclase/phosphodiesterase</fullName>
    </submittedName>
</protein>
<dbReference type="NCBIfam" id="TIGR00229">
    <property type="entry name" value="sensory_box"/>
    <property type="match status" value="3"/>
</dbReference>
<evidence type="ECO:0000259" key="5">
    <source>
        <dbReference type="PROSITE" id="PS50113"/>
    </source>
</evidence>
<dbReference type="InterPro" id="IPR011006">
    <property type="entry name" value="CheY-like_superfamily"/>
</dbReference>
<evidence type="ECO:0000313" key="9">
    <source>
        <dbReference type="Proteomes" id="UP000011744"/>
    </source>
</evidence>
<dbReference type="PROSITE" id="PS50887">
    <property type="entry name" value="GGDEF"/>
    <property type="match status" value="1"/>
</dbReference>
<gene>
    <name evidence="8" type="ORF">H261_05624</name>
</gene>
<dbReference type="SMART" id="SM00086">
    <property type="entry name" value="PAC"/>
    <property type="match status" value="3"/>
</dbReference>
<dbReference type="InterPro" id="IPR043128">
    <property type="entry name" value="Rev_trsase/Diguanyl_cyclase"/>
</dbReference>
<dbReference type="InterPro" id="IPR012226">
    <property type="entry name" value="Diguanyl_cyclase/Pdiesterase"/>
</dbReference>
<dbReference type="InterPro" id="IPR001610">
    <property type="entry name" value="PAC"/>
</dbReference>
<dbReference type="Gene3D" id="3.30.70.270">
    <property type="match status" value="1"/>
</dbReference>
<dbReference type="Gene3D" id="3.40.50.2300">
    <property type="match status" value="1"/>
</dbReference>
<dbReference type="InterPro" id="IPR001789">
    <property type="entry name" value="Sig_transdc_resp-reg_receiver"/>
</dbReference>
<accession>M2Z9H0</accession>
<dbReference type="PATRIC" id="fig|1244869.3.peg.1127"/>
<dbReference type="Pfam" id="PF00563">
    <property type="entry name" value="EAL"/>
    <property type="match status" value="1"/>
</dbReference>
<dbReference type="SMART" id="SM00448">
    <property type="entry name" value="REC"/>
    <property type="match status" value="1"/>
</dbReference>
<dbReference type="Pfam" id="PF00989">
    <property type="entry name" value="PAS"/>
    <property type="match status" value="1"/>
</dbReference>